<sequence length="211" mass="23585">MNILIVSLCVIILLPLAVLMAPLSFQAQVSLGEKAAGMGRLDWAGGLLTASFVFENSKPDFCVRFVTWEKRLQKTGDQSRRIKRNRPKKANRRLSTGYIIQFIDIRLLKEVCRFLNSFQRSLNLSLAGEYGAGDPALTGFIAGILAALNNSRNLRLHPNFSETTLNLQGEIRGRLIPAALICHFLVFLLAASVRKIWWPALKQKFTIKGVC</sequence>
<accession>A0A4Y7RXV8</accession>
<evidence type="ECO:0008006" key="4">
    <source>
        <dbReference type="Google" id="ProtNLM"/>
    </source>
</evidence>
<keyword evidence="3" id="KW-1185">Reference proteome</keyword>
<evidence type="ECO:0000313" key="3">
    <source>
        <dbReference type="Proteomes" id="UP000297597"/>
    </source>
</evidence>
<gene>
    <name evidence="2" type="ORF">Pmgp_00396</name>
</gene>
<evidence type="ECO:0000313" key="2">
    <source>
        <dbReference type="EMBL" id="TEB13502.1"/>
    </source>
</evidence>
<dbReference type="RefSeq" id="WP_134212277.1">
    <property type="nucleotide sequence ID" value="NZ_QFFZ01000002.1"/>
</dbReference>
<dbReference type="EMBL" id="QFFZ01000002">
    <property type="protein sequence ID" value="TEB13502.1"/>
    <property type="molecule type" value="Genomic_DNA"/>
</dbReference>
<evidence type="ECO:0000256" key="1">
    <source>
        <dbReference type="SAM" id="Phobius"/>
    </source>
</evidence>
<keyword evidence="1" id="KW-0472">Membrane</keyword>
<protein>
    <recommendedName>
        <fullName evidence="4">DUF2953 domain-containing protein</fullName>
    </recommendedName>
</protein>
<name>A0A4Y7RXV8_9FIRM</name>
<keyword evidence="1" id="KW-1133">Transmembrane helix</keyword>
<proteinExistence type="predicted"/>
<comment type="caution">
    <text evidence="2">The sequence shown here is derived from an EMBL/GenBank/DDBJ whole genome shotgun (WGS) entry which is preliminary data.</text>
</comment>
<dbReference type="AlphaFoldDB" id="A0A4Y7RXV8"/>
<dbReference type="OrthoDB" id="2087351at2"/>
<reference evidence="2 3" key="1">
    <citation type="journal article" date="2018" name="Environ. Microbiol.">
        <title>Novel energy conservation strategies and behaviour of Pelotomaculum schinkii driving syntrophic propionate catabolism.</title>
        <authorList>
            <person name="Hidalgo-Ahumada C.A.P."/>
            <person name="Nobu M.K."/>
            <person name="Narihiro T."/>
            <person name="Tamaki H."/>
            <person name="Liu W.T."/>
            <person name="Kamagata Y."/>
            <person name="Stams A.J.M."/>
            <person name="Imachi H."/>
            <person name="Sousa D.Z."/>
        </authorList>
    </citation>
    <scope>NUCLEOTIDE SEQUENCE [LARGE SCALE GENOMIC DNA]</scope>
    <source>
        <strain evidence="2 3">MGP</strain>
    </source>
</reference>
<feature type="transmembrane region" description="Helical" evidence="1">
    <location>
        <begin position="175"/>
        <end position="193"/>
    </location>
</feature>
<dbReference type="Proteomes" id="UP000297597">
    <property type="component" value="Unassembled WGS sequence"/>
</dbReference>
<keyword evidence="1" id="KW-0812">Transmembrane</keyword>
<organism evidence="2 3">
    <name type="scientific">Pelotomaculum propionicicum</name>
    <dbReference type="NCBI Taxonomy" id="258475"/>
    <lineage>
        <taxon>Bacteria</taxon>
        <taxon>Bacillati</taxon>
        <taxon>Bacillota</taxon>
        <taxon>Clostridia</taxon>
        <taxon>Eubacteriales</taxon>
        <taxon>Desulfotomaculaceae</taxon>
        <taxon>Pelotomaculum</taxon>
    </lineage>
</organism>